<evidence type="ECO:0000313" key="1">
    <source>
        <dbReference type="EMBL" id="KAI1860115.1"/>
    </source>
</evidence>
<sequence>MQMIRTDEGISQVLNADQMGYELYYRIMRQSTDARLIQGDIMSSSLPKKKKIIEIIDSVIYRTEDGADKLEELGYHIFEMGSELVSDHGAILLQIEDKPWRGLRGLIPVMLRLYFQPTGRDVANIMTTPSDSELREAWIDATKAAGQRFDVLIDEAKALHTLLGKLRADLIDFHNHVRDGKTNLEKSRKSYTGVVYRWGFLHDPIPELNQGIAMVENLLSGLDNSRLYVDGIRNAIKATRQDLWRFNRTAITNWLHHSGLKL</sequence>
<evidence type="ECO:0000313" key="2">
    <source>
        <dbReference type="Proteomes" id="UP000829685"/>
    </source>
</evidence>
<proteinExistence type="predicted"/>
<name>A0A9Q0AKP1_9PEZI</name>
<comment type="caution">
    <text evidence="1">The sequence shown here is derived from an EMBL/GenBank/DDBJ whole genome shotgun (WGS) entry which is preliminary data.</text>
</comment>
<dbReference type="Proteomes" id="UP000829685">
    <property type="component" value="Unassembled WGS sequence"/>
</dbReference>
<dbReference type="EMBL" id="JAFIMR010000032">
    <property type="protein sequence ID" value="KAI1860115.1"/>
    <property type="molecule type" value="Genomic_DNA"/>
</dbReference>
<dbReference type="AlphaFoldDB" id="A0A9Q0AKP1"/>
<keyword evidence="2" id="KW-1185">Reference proteome</keyword>
<accession>A0A9Q0AKP1</accession>
<organism evidence="1 2">
    <name type="scientific">Neoarthrinium moseri</name>
    <dbReference type="NCBI Taxonomy" id="1658444"/>
    <lineage>
        <taxon>Eukaryota</taxon>
        <taxon>Fungi</taxon>
        <taxon>Dikarya</taxon>
        <taxon>Ascomycota</taxon>
        <taxon>Pezizomycotina</taxon>
        <taxon>Sordariomycetes</taxon>
        <taxon>Xylariomycetidae</taxon>
        <taxon>Amphisphaeriales</taxon>
        <taxon>Apiosporaceae</taxon>
        <taxon>Neoarthrinium</taxon>
    </lineage>
</organism>
<reference evidence="1" key="1">
    <citation type="submission" date="2021-03" db="EMBL/GenBank/DDBJ databases">
        <title>Revisited historic fungal species revealed as producer of novel bioactive compounds through whole genome sequencing and comparative genomics.</title>
        <authorList>
            <person name="Vignolle G.A."/>
            <person name="Hochenegger N."/>
            <person name="Mach R.L."/>
            <person name="Mach-Aigner A.R."/>
            <person name="Javad Rahimi M."/>
            <person name="Salim K.A."/>
            <person name="Chan C.M."/>
            <person name="Lim L.B.L."/>
            <person name="Cai F."/>
            <person name="Druzhinina I.S."/>
            <person name="U'Ren J.M."/>
            <person name="Derntl C."/>
        </authorList>
    </citation>
    <scope>NUCLEOTIDE SEQUENCE</scope>
    <source>
        <strain evidence="1">TUCIM 5799</strain>
    </source>
</reference>
<gene>
    <name evidence="1" type="ORF">JX265_010039</name>
</gene>
<protein>
    <submittedName>
        <fullName evidence="1">Uncharacterized protein</fullName>
    </submittedName>
</protein>